<organism evidence="6 7">
    <name type="scientific">Streptomyces wedmorensis</name>
    <dbReference type="NCBI Taxonomy" id="43759"/>
    <lineage>
        <taxon>Bacteria</taxon>
        <taxon>Bacillati</taxon>
        <taxon>Actinomycetota</taxon>
        <taxon>Actinomycetes</taxon>
        <taxon>Kitasatosporales</taxon>
        <taxon>Streptomycetaceae</taxon>
        <taxon>Streptomyces</taxon>
    </lineage>
</organism>
<dbReference type="PANTHER" id="PTHR35005">
    <property type="entry name" value="3-DEHYDRO-SCYLLO-INOSOSE HYDROLASE"/>
    <property type="match status" value="1"/>
</dbReference>
<dbReference type="Gene3D" id="3.40.50.10310">
    <property type="entry name" value="Creatininase"/>
    <property type="match status" value="1"/>
</dbReference>
<evidence type="ECO:0000256" key="4">
    <source>
        <dbReference type="ARBA" id="ARBA00022833"/>
    </source>
</evidence>
<dbReference type="PANTHER" id="PTHR35005:SF1">
    <property type="entry name" value="2-AMINO-5-FORMYLAMINO-6-RIBOSYLAMINOPYRIMIDIN-4(3H)-ONE 5'-MONOPHOSPHATE DEFORMYLASE"/>
    <property type="match status" value="1"/>
</dbReference>
<keyword evidence="7" id="KW-1185">Reference proteome</keyword>
<evidence type="ECO:0000256" key="5">
    <source>
        <dbReference type="ARBA" id="ARBA00024029"/>
    </source>
</evidence>
<comment type="cofactor">
    <cofactor evidence="1">
        <name>Zn(2+)</name>
        <dbReference type="ChEBI" id="CHEBI:29105"/>
    </cofactor>
</comment>
<evidence type="ECO:0000256" key="2">
    <source>
        <dbReference type="ARBA" id="ARBA00022723"/>
    </source>
</evidence>
<dbReference type="Pfam" id="PF02633">
    <property type="entry name" value="Creatininase"/>
    <property type="match status" value="1"/>
</dbReference>
<reference evidence="6 7" key="1">
    <citation type="submission" date="2024-09" db="EMBL/GenBank/DDBJ databases">
        <title>The Natural Products Discovery Center: Release of the First 8490 Sequenced Strains for Exploring Actinobacteria Biosynthetic Diversity.</title>
        <authorList>
            <person name="Kalkreuter E."/>
            <person name="Kautsar S.A."/>
            <person name="Yang D."/>
            <person name="Bader C.D."/>
            <person name="Teijaro C.N."/>
            <person name="Fluegel L."/>
            <person name="Davis C.M."/>
            <person name="Simpson J.R."/>
            <person name="Lauterbach L."/>
            <person name="Steele A.D."/>
            <person name="Gui C."/>
            <person name="Meng S."/>
            <person name="Li G."/>
            <person name="Viehrig K."/>
            <person name="Ye F."/>
            <person name="Su P."/>
            <person name="Kiefer A.F."/>
            <person name="Nichols A."/>
            <person name="Cepeda A.J."/>
            <person name="Yan W."/>
            <person name="Fan B."/>
            <person name="Jiang Y."/>
            <person name="Adhikari A."/>
            <person name="Zheng C.-J."/>
            <person name="Schuster L."/>
            <person name="Cowan T.M."/>
            <person name="Smanski M.J."/>
            <person name="Chevrette M.G."/>
            <person name="De Carvalho L.P.S."/>
            <person name="Shen B."/>
        </authorList>
    </citation>
    <scope>NUCLEOTIDE SEQUENCE [LARGE SCALE GENOMIC DNA]</scope>
    <source>
        <strain evidence="6 7">NPDC056472</strain>
    </source>
</reference>
<evidence type="ECO:0000313" key="6">
    <source>
        <dbReference type="EMBL" id="MFE5978206.1"/>
    </source>
</evidence>
<proteinExistence type="inferred from homology"/>
<dbReference type="InterPro" id="IPR003785">
    <property type="entry name" value="Creatininase/forma_Hydrolase"/>
</dbReference>
<dbReference type="Proteomes" id="UP001600424">
    <property type="component" value="Unassembled WGS sequence"/>
</dbReference>
<keyword evidence="3" id="KW-0378">Hydrolase</keyword>
<dbReference type="NCBIfam" id="TIGR03964">
    <property type="entry name" value="mycofact_creat"/>
    <property type="match status" value="1"/>
</dbReference>
<gene>
    <name evidence="6" type="primary">mftE</name>
    <name evidence="6" type="ORF">ACFQ63_00685</name>
</gene>
<protein>
    <submittedName>
        <fullName evidence="6">Mycofactocin biosynthesis peptidyl-dipeptidase MftE</fullName>
    </submittedName>
</protein>
<dbReference type="RefSeq" id="WP_386250969.1">
    <property type="nucleotide sequence ID" value="NZ_JBHTRV010000001.1"/>
</dbReference>
<dbReference type="InterPro" id="IPR023871">
    <property type="entry name" value="MftE"/>
</dbReference>
<evidence type="ECO:0000256" key="3">
    <source>
        <dbReference type="ARBA" id="ARBA00022801"/>
    </source>
</evidence>
<sequence length="261" mass="26918">MSTPEAATRRLADLTWPEVADLAPRAVLVVPLGATEQHGPHLPLSVDTDVAVALAGRLTAARSHTLLAPAVPYGSSGEHAGFPGTLSVGQRAFELLVIELVRSADAFAGVLLVCGHGGNVVPLCRAVGRLRAEGRRVHSWLPSGRGDDSHAGRTETSAMLALRPDAVLMGAAEPGETTPLPELMPLLRTAGVVGVSPNGVLGDPTGASATEGEELVARWAADLVKAFDDHFGDLCDRGSARGYTSVVMSHIETVVGVPNGA</sequence>
<evidence type="ECO:0000256" key="1">
    <source>
        <dbReference type="ARBA" id="ARBA00001947"/>
    </source>
</evidence>
<dbReference type="InterPro" id="IPR024087">
    <property type="entry name" value="Creatininase-like_sf"/>
</dbReference>
<comment type="caution">
    <text evidence="6">The sequence shown here is derived from an EMBL/GenBank/DDBJ whole genome shotgun (WGS) entry which is preliminary data.</text>
</comment>
<keyword evidence="2" id="KW-0479">Metal-binding</keyword>
<evidence type="ECO:0000313" key="7">
    <source>
        <dbReference type="Proteomes" id="UP001600424"/>
    </source>
</evidence>
<dbReference type="SUPFAM" id="SSF102215">
    <property type="entry name" value="Creatininase"/>
    <property type="match status" value="1"/>
</dbReference>
<comment type="similarity">
    <text evidence="5">Belongs to the creatininase superfamily.</text>
</comment>
<dbReference type="EMBL" id="JBHTRV010000001">
    <property type="protein sequence ID" value="MFE5978206.1"/>
    <property type="molecule type" value="Genomic_DNA"/>
</dbReference>
<accession>A0ABW6IKW2</accession>
<keyword evidence="4" id="KW-0862">Zinc</keyword>
<name>A0ABW6IKW2_STRWE</name>